<evidence type="ECO:0000256" key="10">
    <source>
        <dbReference type="ARBA" id="ARBA00023180"/>
    </source>
</evidence>
<keyword evidence="4" id="KW-1003">Cell membrane</keyword>
<name>A0A6J2VSH4_CHACN</name>
<evidence type="ECO:0000256" key="13">
    <source>
        <dbReference type="PIRSR" id="PIRSR600990-51"/>
    </source>
</evidence>
<feature type="transmembrane region" description="Helical" evidence="15">
    <location>
        <begin position="34"/>
        <end position="56"/>
    </location>
</feature>
<dbReference type="OrthoDB" id="5867527at2759"/>
<keyword evidence="3 15" id="KW-0813">Transport</keyword>
<evidence type="ECO:0000256" key="6">
    <source>
        <dbReference type="ARBA" id="ARBA00022824"/>
    </source>
</evidence>
<keyword evidence="5 15" id="KW-0812">Transmembrane</keyword>
<feature type="modified residue" description="S-nitrosocysteine" evidence="12">
    <location>
        <position position="339"/>
    </location>
</feature>
<gene>
    <name evidence="18" type="primary">panx1a</name>
    <name evidence="15" type="synonym">PANX</name>
</gene>
<dbReference type="AlphaFoldDB" id="A0A6J2VSH4"/>
<proteinExistence type="inferred from homology"/>
<dbReference type="Pfam" id="PF00876">
    <property type="entry name" value="Innexin"/>
    <property type="match status" value="1"/>
</dbReference>
<comment type="subcellular location">
    <subcellularLocation>
        <location evidence="2 15">Cell membrane</location>
        <topology evidence="2 15">Multi-pass membrane protein</topology>
    </subcellularLocation>
    <subcellularLocation>
        <location evidence="1">Endoplasmic reticulum membrane</location>
        <topology evidence="1">Multi-pass membrane protein</topology>
    </subcellularLocation>
</comment>
<dbReference type="GO" id="GO:0005921">
    <property type="term" value="C:gap junction"/>
    <property type="evidence" value="ECO:0007669"/>
    <property type="project" value="UniProtKB-UniRule"/>
</dbReference>
<dbReference type="InterPro" id="IPR039099">
    <property type="entry name" value="Pannexin"/>
</dbReference>
<dbReference type="RefSeq" id="XP_030634639.1">
    <property type="nucleotide sequence ID" value="XM_030778779.1"/>
</dbReference>
<reference evidence="18" key="1">
    <citation type="submission" date="2025-08" db="UniProtKB">
        <authorList>
            <consortium name="RefSeq"/>
        </authorList>
    </citation>
    <scope>IDENTIFICATION</scope>
</reference>
<dbReference type="GO" id="GO:0005789">
    <property type="term" value="C:endoplasmic reticulum membrane"/>
    <property type="evidence" value="ECO:0007669"/>
    <property type="project" value="UniProtKB-SubCell"/>
</dbReference>
<evidence type="ECO:0000256" key="16">
    <source>
        <dbReference type="SAM" id="MobiDB-lite"/>
    </source>
</evidence>
<dbReference type="InterPro" id="IPR000990">
    <property type="entry name" value="Innexin"/>
</dbReference>
<evidence type="ECO:0000256" key="1">
    <source>
        <dbReference type="ARBA" id="ARBA00004477"/>
    </source>
</evidence>
<dbReference type="GO" id="GO:0022829">
    <property type="term" value="F:wide pore channel activity"/>
    <property type="evidence" value="ECO:0007669"/>
    <property type="project" value="TreeGrafter"/>
</dbReference>
<feature type="transmembrane region" description="Helical" evidence="15">
    <location>
        <begin position="273"/>
        <end position="291"/>
    </location>
</feature>
<keyword evidence="12" id="KW-0702">S-nitrosylation</keyword>
<dbReference type="GO" id="GO:0034220">
    <property type="term" value="P:monoatomic ion transmembrane transport"/>
    <property type="evidence" value="ECO:0007669"/>
    <property type="project" value="UniProtKB-KW"/>
</dbReference>
<evidence type="ECO:0000256" key="12">
    <source>
        <dbReference type="PIRSR" id="PIRSR600990-50"/>
    </source>
</evidence>
<feature type="glycosylation site" description="N-linked (GlcNAc...) asparagine" evidence="13">
    <location>
        <position position="247"/>
    </location>
</feature>
<keyword evidence="7 15" id="KW-1133">Transmembrane helix</keyword>
<feature type="transmembrane region" description="Helical" evidence="15">
    <location>
        <begin position="104"/>
        <end position="123"/>
    </location>
</feature>
<dbReference type="PANTHER" id="PTHR15759">
    <property type="entry name" value="PANNEXIN"/>
    <property type="match status" value="1"/>
</dbReference>
<accession>A0A6J2VSH4</accession>
<protein>
    <recommendedName>
        <fullName evidence="15">Pannexin</fullName>
    </recommendedName>
</protein>
<feature type="transmembrane region" description="Helical" evidence="15">
    <location>
        <begin position="203"/>
        <end position="226"/>
    </location>
</feature>
<evidence type="ECO:0000256" key="14">
    <source>
        <dbReference type="PIRSR" id="PIRSR600990-52"/>
    </source>
</evidence>
<evidence type="ECO:0000256" key="9">
    <source>
        <dbReference type="ARBA" id="ARBA00023136"/>
    </source>
</evidence>
<dbReference type="GO" id="GO:0005886">
    <property type="term" value="C:plasma membrane"/>
    <property type="evidence" value="ECO:0007669"/>
    <property type="project" value="UniProtKB-SubCell"/>
</dbReference>
<evidence type="ECO:0000256" key="8">
    <source>
        <dbReference type="ARBA" id="ARBA00023065"/>
    </source>
</evidence>
<feature type="modified residue" description="S-nitrosocysteine" evidence="12">
    <location>
        <position position="41"/>
    </location>
</feature>
<dbReference type="PROSITE" id="PS51013">
    <property type="entry name" value="PANNEXIN"/>
    <property type="match status" value="1"/>
</dbReference>
<dbReference type="GeneID" id="115815772"/>
<keyword evidence="9 15" id="KW-0472">Membrane</keyword>
<sequence>MAIAHAATEYVFTDFLLKEPTSEAKYKGIRLDLAVDKIVTCVAVGLPLLLISLAFAQEVTVGTQISCFSPTNFSWRQAAYVDSFCWAALQQQEKGSLPLWLHKFFPYILLLVAVLVYLPALFWRFTAAPQLSSDLTFIMEELDRSYNRAIKLAKRMAITGFTGDADSTRKDPVGSVSDLTESCFRYPLVEQYLKMKRFSFGILLRYVVCRVVTLLILVLACVYLSYYIRLSVTDEFSCNIRTGILFNDTSVPAALQCKLIAVGIFQLLSYINLTVYALLAPVCAYAALVPLRKNTDFLKIYEMLPTLGVLEFSSMGWDDLAIYLLFLEENLSELKSYKCLKVLELLKNSEDGPCDTMLLLQTLGQVKTDAVDGVSPASLTQPPDLSGQQNEKNGIEMKEASPLLSSNSTRKSSDEKPVRHRV</sequence>
<evidence type="ECO:0000256" key="7">
    <source>
        <dbReference type="ARBA" id="ARBA00022989"/>
    </source>
</evidence>
<comment type="similarity">
    <text evidence="15">Belongs to the pannexin family.</text>
</comment>
<feature type="glycosylation site" description="N-linked (GlcNAc...) asparagine" evidence="14">
    <location>
        <position position="72"/>
    </location>
</feature>
<dbReference type="GlyCosmos" id="A0A6J2VSH4">
    <property type="glycosylation" value="2 sites, No reported glycans"/>
</dbReference>
<dbReference type="GO" id="GO:0007267">
    <property type="term" value="P:cell-cell signaling"/>
    <property type="evidence" value="ECO:0007669"/>
    <property type="project" value="TreeGrafter"/>
</dbReference>
<keyword evidence="17" id="KW-1185">Reference proteome</keyword>
<keyword evidence="11 15" id="KW-0407">Ion channel</keyword>
<dbReference type="GO" id="GO:0006812">
    <property type="term" value="P:monoatomic cation transport"/>
    <property type="evidence" value="ECO:0007669"/>
    <property type="project" value="InterPro"/>
</dbReference>
<evidence type="ECO:0000256" key="15">
    <source>
        <dbReference type="RuleBase" id="RU010713"/>
    </source>
</evidence>
<dbReference type="InParanoid" id="A0A6J2VSH4"/>
<dbReference type="PANTHER" id="PTHR15759:SF5">
    <property type="entry name" value="PANNEXIN-1"/>
    <property type="match status" value="1"/>
</dbReference>
<evidence type="ECO:0000256" key="5">
    <source>
        <dbReference type="ARBA" id="ARBA00022692"/>
    </source>
</evidence>
<dbReference type="Proteomes" id="UP000504632">
    <property type="component" value="Chromosome 6"/>
</dbReference>
<comment type="PTM">
    <text evidence="12">S-nitrosylation inhibits channel currents and ATP release.</text>
</comment>
<evidence type="ECO:0000256" key="2">
    <source>
        <dbReference type="ARBA" id="ARBA00004651"/>
    </source>
</evidence>
<evidence type="ECO:0000256" key="11">
    <source>
        <dbReference type="ARBA" id="ARBA00023303"/>
    </source>
</evidence>
<comment type="function">
    <text evidence="15">Structural component of the gap junctions and the hemichannels.</text>
</comment>
<organism evidence="17 18">
    <name type="scientific">Chanos chanos</name>
    <name type="common">Milkfish</name>
    <name type="synonym">Mugil chanos</name>
    <dbReference type="NCBI Taxonomy" id="29144"/>
    <lineage>
        <taxon>Eukaryota</taxon>
        <taxon>Metazoa</taxon>
        <taxon>Chordata</taxon>
        <taxon>Craniata</taxon>
        <taxon>Vertebrata</taxon>
        <taxon>Euteleostomi</taxon>
        <taxon>Actinopterygii</taxon>
        <taxon>Neopterygii</taxon>
        <taxon>Teleostei</taxon>
        <taxon>Ostariophysi</taxon>
        <taxon>Gonorynchiformes</taxon>
        <taxon>Chanidae</taxon>
        <taxon>Chanos</taxon>
    </lineage>
</organism>
<feature type="compositionally biased region" description="Polar residues" evidence="16">
    <location>
        <begin position="377"/>
        <end position="392"/>
    </location>
</feature>
<evidence type="ECO:0000313" key="17">
    <source>
        <dbReference type="Proteomes" id="UP000504632"/>
    </source>
</evidence>
<evidence type="ECO:0000256" key="4">
    <source>
        <dbReference type="ARBA" id="ARBA00022475"/>
    </source>
</evidence>
<keyword evidence="8 15" id="KW-0406">Ion transport</keyword>
<feature type="region of interest" description="Disordered" evidence="16">
    <location>
        <begin position="373"/>
        <end position="422"/>
    </location>
</feature>
<keyword evidence="10 13" id="KW-0325">Glycoprotein</keyword>
<dbReference type="GO" id="GO:0032732">
    <property type="term" value="P:positive regulation of interleukin-1 production"/>
    <property type="evidence" value="ECO:0007669"/>
    <property type="project" value="InterPro"/>
</dbReference>
<evidence type="ECO:0000256" key="3">
    <source>
        <dbReference type="ARBA" id="ARBA00022448"/>
    </source>
</evidence>
<keyword evidence="6" id="KW-0256">Endoplasmic reticulum</keyword>
<dbReference type="CTD" id="393890"/>
<feature type="compositionally biased region" description="Basic and acidic residues" evidence="16">
    <location>
        <begin position="411"/>
        <end position="422"/>
    </location>
</feature>
<evidence type="ECO:0000313" key="18">
    <source>
        <dbReference type="RefSeq" id="XP_030634639.1"/>
    </source>
</evidence>